<dbReference type="EC" id="5.3.1.6" evidence="5"/>
<dbReference type="NCBIfam" id="TIGR00021">
    <property type="entry name" value="rpiA"/>
    <property type="match status" value="1"/>
</dbReference>
<dbReference type="Gene3D" id="3.30.70.260">
    <property type="match status" value="1"/>
</dbReference>
<dbReference type="InterPro" id="IPR020672">
    <property type="entry name" value="Ribose5P_isomerase_typA_subgr"/>
</dbReference>
<dbReference type="PANTHER" id="PTHR11934:SF0">
    <property type="entry name" value="RIBOSE-5-PHOSPHATE ISOMERASE"/>
    <property type="match status" value="1"/>
</dbReference>
<feature type="active site" description="Proton acceptor" evidence="5">
    <location>
        <position position="108"/>
    </location>
</feature>
<feature type="binding site" evidence="5">
    <location>
        <position position="126"/>
    </location>
    <ligand>
        <name>substrate</name>
    </ligand>
</feature>
<evidence type="ECO:0000313" key="9">
    <source>
        <dbReference type="Proteomes" id="UP000069906"/>
    </source>
</evidence>
<evidence type="ECO:0000256" key="2">
    <source>
        <dbReference type="ARBA" id="ARBA00008088"/>
    </source>
</evidence>
<dbReference type="KEGG" id="hsu:HLASF_2076"/>
<dbReference type="Gene3D" id="3.40.50.1360">
    <property type="match status" value="1"/>
</dbReference>
<organism evidence="6 9">
    <name type="scientific">Halanaeroarchaeum sulfurireducens</name>
    <dbReference type="NCBI Taxonomy" id="1604004"/>
    <lineage>
        <taxon>Archaea</taxon>
        <taxon>Methanobacteriati</taxon>
        <taxon>Methanobacteriota</taxon>
        <taxon>Stenosarchaea group</taxon>
        <taxon>Halobacteria</taxon>
        <taxon>Halobacteriales</taxon>
        <taxon>Halobacteriaceae</taxon>
        <taxon>Halanaeroarchaeum</taxon>
    </lineage>
</organism>
<comment type="similarity">
    <text evidence="2 5">Belongs to the ribose 5-phosphate isomerase family.</text>
</comment>
<dbReference type="Pfam" id="PF06026">
    <property type="entry name" value="Rib_5-P_isom_A"/>
    <property type="match status" value="1"/>
</dbReference>
<dbReference type="CDD" id="cd01398">
    <property type="entry name" value="RPI_A"/>
    <property type="match status" value="1"/>
</dbReference>
<comment type="catalytic activity">
    <reaction evidence="1 5">
        <text>aldehydo-D-ribose 5-phosphate = D-ribulose 5-phosphate</text>
        <dbReference type="Rhea" id="RHEA:14657"/>
        <dbReference type="ChEBI" id="CHEBI:58121"/>
        <dbReference type="ChEBI" id="CHEBI:58273"/>
        <dbReference type="EC" id="5.3.1.6"/>
    </reaction>
</comment>
<accession>A0A0F7PH00</accession>
<keyword evidence="9" id="KW-1185">Reference proteome</keyword>
<dbReference type="Proteomes" id="UP000069906">
    <property type="component" value="Chromosome"/>
</dbReference>
<evidence type="ECO:0000256" key="1">
    <source>
        <dbReference type="ARBA" id="ARBA00001713"/>
    </source>
</evidence>
<reference evidence="7 8" key="3">
    <citation type="journal article" date="2016" name="Stand. Genomic Sci.">
        <title>Complete genome sequence of 'Halanaeroarchaeum sulfurireducens' M27-SA2, a sulfur-reducing and acetate-oxidizing haloarchaeon from the deep-sea hypersaline anoxic lake Medee.</title>
        <authorList>
            <person name="Messina E."/>
            <person name="Sorokin D.Y."/>
            <person name="Kublanov I.V."/>
            <person name="Toshchakov S."/>
            <person name="Lopatina A."/>
            <person name="Arcadi E."/>
            <person name="Smedile F."/>
            <person name="La Spada G."/>
            <person name="La Cono V."/>
            <person name="Yakimov M.M."/>
        </authorList>
    </citation>
    <scope>NUCLEOTIDE SEQUENCE [LARGE SCALE GENOMIC DNA]</scope>
    <source>
        <strain evidence="7 8">M27-SA2</strain>
    </source>
</reference>
<comment type="function">
    <text evidence="5">Catalyzes the reversible conversion of ribose-5-phosphate to ribulose 5-phosphate.</text>
</comment>
<comment type="pathway">
    <text evidence="5">Carbohydrate degradation; pentose phosphate pathway; D-ribose 5-phosphate from D-ribulose 5-phosphate (non-oxidative stage): step 1/1.</text>
</comment>
<dbReference type="InterPro" id="IPR004788">
    <property type="entry name" value="Ribose5P_isomerase_type_A"/>
</dbReference>
<dbReference type="GeneID" id="26011444"/>
<dbReference type="GO" id="GO:0004751">
    <property type="term" value="F:ribose-5-phosphate isomerase activity"/>
    <property type="evidence" value="ECO:0007669"/>
    <property type="project" value="UniProtKB-UniRule"/>
</dbReference>
<evidence type="ECO:0000256" key="3">
    <source>
        <dbReference type="ARBA" id="ARBA00011881"/>
    </source>
</evidence>
<protein>
    <recommendedName>
        <fullName evidence="5">Ribose-5-phosphate isomerase A</fullName>
        <ecNumber evidence="5">5.3.1.6</ecNumber>
    </recommendedName>
    <alternativeName>
        <fullName evidence="5">Phosphoriboisomerase A</fullName>
        <shortName evidence="5">PRI</shortName>
    </alternativeName>
</protein>
<comment type="subunit">
    <text evidence="5">Homodimer.</text>
</comment>
<dbReference type="NCBIfam" id="NF001924">
    <property type="entry name" value="PRK00702.1"/>
    <property type="match status" value="1"/>
</dbReference>
<dbReference type="EMBL" id="CP008874">
    <property type="protein sequence ID" value="AKH98538.1"/>
    <property type="molecule type" value="Genomic_DNA"/>
</dbReference>
<feature type="binding site" evidence="5">
    <location>
        <begin position="87"/>
        <end position="90"/>
    </location>
    <ligand>
        <name>substrate</name>
    </ligand>
</feature>
<dbReference type="HAMAP" id="MF_00170">
    <property type="entry name" value="Rib_5P_isom_A"/>
    <property type="match status" value="1"/>
</dbReference>
<dbReference type="GO" id="GO:0006014">
    <property type="term" value="P:D-ribose metabolic process"/>
    <property type="evidence" value="ECO:0007669"/>
    <property type="project" value="TreeGrafter"/>
</dbReference>
<evidence type="ECO:0000256" key="5">
    <source>
        <dbReference type="HAMAP-Rule" id="MF_00170"/>
    </source>
</evidence>
<proteinExistence type="inferred from homology"/>
<dbReference type="OrthoDB" id="19013at2157"/>
<dbReference type="SUPFAM" id="SSF75445">
    <property type="entry name" value="D-ribose-5-phosphate isomerase (RpiA), lid domain"/>
    <property type="match status" value="1"/>
</dbReference>
<dbReference type="PANTHER" id="PTHR11934">
    <property type="entry name" value="RIBOSE-5-PHOSPHATE ISOMERASE"/>
    <property type="match status" value="1"/>
</dbReference>
<keyword evidence="4 5" id="KW-0413">Isomerase</keyword>
<evidence type="ECO:0000256" key="4">
    <source>
        <dbReference type="ARBA" id="ARBA00023235"/>
    </source>
</evidence>
<reference evidence="6 9" key="1">
    <citation type="journal article" date="2015" name="ISME J.">
        <title>Elemental sulfur and acetate can support life of a novel strictly anaerobic haloarchaeon.</title>
        <authorList>
            <person name="Sorokin D.Y."/>
            <person name="Kublanov I.V."/>
            <person name="Gavrilov S.N."/>
            <person name="Rojo D."/>
            <person name="Roman P."/>
            <person name="Golyshin P.N."/>
            <person name="Slepak V.Z."/>
            <person name="Smedile F."/>
            <person name="Ferrer M."/>
            <person name="Messina E."/>
            <person name="La Cono V."/>
            <person name="Yakimov M.M."/>
        </authorList>
    </citation>
    <scope>NUCLEOTIDE SEQUENCE [LARGE SCALE GENOMIC DNA]</scope>
    <source>
        <strain evidence="6 9">HSR2</strain>
    </source>
</reference>
<sequence>MKTQGGSSDAKRRAGESAANLVVDGMVVGLGTGSTAAHAIDALGEAVDAGLDVRGIATSYQSRRRALEAGIPLTTLDAVDRVDVAIDGADQVADRHLLKGGGAAHAREKVVDGVADRFVVVVDSSKTVETLSRPVPLAVLPDAEPVVERAVEDVGGDPELRTATAKDGPVVTDDGNLVLDCSFGPIEDPAGLASTLSSLPGVVEHGLFVGMVDEIHVGTDGDVTVERFD</sequence>
<feature type="binding site" evidence="5">
    <location>
        <begin position="99"/>
        <end position="102"/>
    </location>
    <ligand>
        <name>substrate</name>
    </ligand>
</feature>
<dbReference type="Proteomes" id="UP000060390">
    <property type="component" value="Chromosome"/>
</dbReference>
<dbReference type="InterPro" id="IPR037171">
    <property type="entry name" value="NagB/RpiA_transferase-like"/>
</dbReference>
<dbReference type="RefSeq" id="WP_050049195.1">
    <property type="nucleotide sequence ID" value="NZ_CP008874.1"/>
</dbReference>
<evidence type="ECO:0000313" key="6">
    <source>
        <dbReference type="EMBL" id="AKH98538.1"/>
    </source>
</evidence>
<dbReference type="AlphaFoldDB" id="A0A0F7PH00"/>
<reference evidence="8" key="2">
    <citation type="submission" date="2015-05" db="EMBL/GenBank/DDBJ databases">
        <title>Complete genome sequence of Halanaeroarchaeum sulfurireducens type strain M27-SA2, a sulfate-reducer haloarchaeon from marine anoxic lake Medee.</title>
        <authorList>
            <person name="Messina E."/>
            <person name="Kublanov I.V."/>
            <person name="Toshchakov S."/>
            <person name="Arcadi E."/>
            <person name="La Spada G."/>
            <person name="La Cono V."/>
            <person name="Yakimov M.M."/>
        </authorList>
    </citation>
    <scope>NUCLEOTIDE SEQUENCE [LARGE SCALE GENOMIC DNA]</scope>
    <source>
        <strain evidence="8">M27-SA2</strain>
    </source>
</reference>
<dbReference type="SUPFAM" id="SSF100950">
    <property type="entry name" value="NagB/RpiA/CoA transferase-like"/>
    <property type="match status" value="1"/>
</dbReference>
<evidence type="ECO:0000313" key="7">
    <source>
        <dbReference type="EMBL" id="ALG82980.1"/>
    </source>
</evidence>
<dbReference type="GO" id="GO:0009052">
    <property type="term" value="P:pentose-phosphate shunt, non-oxidative branch"/>
    <property type="evidence" value="ECO:0007669"/>
    <property type="project" value="UniProtKB-UniRule"/>
</dbReference>
<dbReference type="STRING" id="1604004.HLASA_2110"/>
<dbReference type="PATRIC" id="fig|1604004.4.peg.2170"/>
<dbReference type="FunFam" id="3.40.50.1360:FF:000001">
    <property type="entry name" value="Ribose-5-phosphate isomerase A"/>
    <property type="match status" value="1"/>
</dbReference>
<feature type="binding site" evidence="5">
    <location>
        <begin position="32"/>
        <end position="35"/>
    </location>
    <ligand>
        <name>substrate</name>
    </ligand>
</feature>
<gene>
    <name evidence="5 6" type="primary">rpiA</name>
    <name evidence="7" type="ORF">HLASA_2110</name>
    <name evidence="6" type="ORF">HLASF_2076</name>
</gene>
<dbReference type="HOGENOM" id="CLU_056590_1_0_2"/>
<comment type="subunit">
    <text evidence="3">Homotetramer.</text>
</comment>
<name>A0A0F7PH00_9EURY</name>
<dbReference type="FunFam" id="3.30.70.260:FF:000018">
    <property type="entry name" value="Ribose-5-phosphate isomerase A"/>
    <property type="match status" value="1"/>
</dbReference>
<dbReference type="KEGG" id="hsf:HLASA_2110"/>
<dbReference type="GO" id="GO:0005829">
    <property type="term" value="C:cytosol"/>
    <property type="evidence" value="ECO:0007669"/>
    <property type="project" value="TreeGrafter"/>
</dbReference>
<evidence type="ECO:0000313" key="8">
    <source>
        <dbReference type="Proteomes" id="UP000060390"/>
    </source>
</evidence>
<dbReference type="EMBL" id="CP011564">
    <property type="protein sequence ID" value="ALG82980.1"/>
    <property type="molecule type" value="Genomic_DNA"/>
</dbReference>
<dbReference type="UniPathway" id="UPA00115">
    <property type="reaction ID" value="UER00412"/>
</dbReference>